<organism evidence="1 2">
    <name type="scientific">Dendrobium nobile</name>
    <name type="common">Orchid</name>
    <dbReference type="NCBI Taxonomy" id="94219"/>
    <lineage>
        <taxon>Eukaryota</taxon>
        <taxon>Viridiplantae</taxon>
        <taxon>Streptophyta</taxon>
        <taxon>Embryophyta</taxon>
        <taxon>Tracheophyta</taxon>
        <taxon>Spermatophyta</taxon>
        <taxon>Magnoliopsida</taxon>
        <taxon>Liliopsida</taxon>
        <taxon>Asparagales</taxon>
        <taxon>Orchidaceae</taxon>
        <taxon>Epidendroideae</taxon>
        <taxon>Malaxideae</taxon>
        <taxon>Dendrobiinae</taxon>
        <taxon>Dendrobium</taxon>
    </lineage>
</organism>
<dbReference type="EMBL" id="JAGYWB010000018">
    <property type="protein sequence ID" value="KAI0492439.1"/>
    <property type="molecule type" value="Genomic_DNA"/>
</dbReference>
<gene>
    <name evidence="1" type="ORF">KFK09_026711</name>
</gene>
<comment type="caution">
    <text evidence="1">The sequence shown here is derived from an EMBL/GenBank/DDBJ whole genome shotgun (WGS) entry which is preliminary data.</text>
</comment>
<dbReference type="PANTHER" id="PTHR33240">
    <property type="entry name" value="OS08G0508500 PROTEIN"/>
    <property type="match status" value="1"/>
</dbReference>
<reference evidence="1" key="1">
    <citation type="journal article" date="2022" name="Front. Genet.">
        <title>Chromosome-Scale Assembly of the Dendrobium nobile Genome Provides Insights Into the Molecular Mechanism of the Biosynthesis of the Medicinal Active Ingredient of Dendrobium.</title>
        <authorList>
            <person name="Xu Q."/>
            <person name="Niu S.-C."/>
            <person name="Li K.-L."/>
            <person name="Zheng P.-J."/>
            <person name="Zhang X.-J."/>
            <person name="Jia Y."/>
            <person name="Liu Y."/>
            <person name="Niu Y.-X."/>
            <person name="Yu L.-H."/>
            <person name="Chen D.-F."/>
            <person name="Zhang G.-Q."/>
        </authorList>
    </citation>
    <scope>NUCLEOTIDE SEQUENCE</scope>
    <source>
        <tissue evidence="1">Leaf</tissue>
    </source>
</reference>
<dbReference type="PANTHER" id="PTHR33240:SF16">
    <property type="match status" value="1"/>
</dbReference>
<dbReference type="OrthoDB" id="1937476at2759"/>
<protein>
    <submittedName>
        <fullName evidence="1">Uncharacterized protein</fullName>
    </submittedName>
</protein>
<sequence>MGLPREKLQPAADPLYGFDNRLVRVEGTISLPVVLGEFSRQVEHYIQFIVVKLESNYNAIFGRPLQTIFGAIALIPHLKIKFPIPAGIGTVRGDQHVA</sequence>
<keyword evidence="2" id="KW-1185">Reference proteome</keyword>
<evidence type="ECO:0000313" key="2">
    <source>
        <dbReference type="Proteomes" id="UP000829196"/>
    </source>
</evidence>
<proteinExistence type="predicted"/>
<dbReference type="Proteomes" id="UP000829196">
    <property type="component" value="Unassembled WGS sequence"/>
</dbReference>
<evidence type="ECO:0000313" key="1">
    <source>
        <dbReference type="EMBL" id="KAI0492439.1"/>
    </source>
</evidence>
<accession>A0A8T3A8L7</accession>
<name>A0A8T3A8L7_DENNO</name>
<dbReference type="AlphaFoldDB" id="A0A8T3A8L7"/>